<evidence type="ECO:0000313" key="4">
    <source>
        <dbReference type="EMBL" id="RZC09027.1"/>
    </source>
</evidence>
<evidence type="ECO:0000256" key="2">
    <source>
        <dbReference type="SAM" id="SignalP"/>
    </source>
</evidence>
<feature type="chain" id="PRO_5019158825" evidence="2">
    <location>
        <begin position="24"/>
        <end position="203"/>
    </location>
</feature>
<dbReference type="PROSITE" id="PS51387">
    <property type="entry name" value="FAD_PCMH"/>
    <property type="match status" value="1"/>
</dbReference>
<dbReference type="InterPro" id="IPR016169">
    <property type="entry name" value="FAD-bd_PCMH_sub2"/>
</dbReference>
<reference evidence="4 5" key="1">
    <citation type="submission" date="2018-09" db="EMBL/GenBank/DDBJ databases">
        <title>A high-quality reference genome of wild soybean provides a powerful tool to mine soybean genomes.</title>
        <authorList>
            <person name="Xie M."/>
            <person name="Chung C.Y.L."/>
            <person name="Li M.-W."/>
            <person name="Wong F.-L."/>
            <person name="Chan T.-F."/>
            <person name="Lam H.-M."/>
        </authorList>
    </citation>
    <scope>NUCLEOTIDE SEQUENCE [LARGE SCALE GENOMIC DNA]</scope>
    <source>
        <strain evidence="5">cv. W05</strain>
        <tissue evidence="4">Hypocotyl of etiolated seedlings</tissue>
    </source>
</reference>
<accession>A0A445KDX1</accession>
<proteinExistence type="predicted"/>
<evidence type="ECO:0000256" key="1">
    <source>
        <dbReference type="ARBA" id="ARBA00001974"/>
    </source>
</evidence>
<evidence type="ECO:0000259" key="3">
    <source>
        <dbReference type="PROSITE" id="PS51387"/>
    </source>
</evidence>
<feature type="domain" description="FAD-binding PCMH-type" evidence="3">
    <location>
        <begin position="36"/>
        <end position="203"/>
    </location>
</feature>
<comment type="cofactor">
    <cofactor evidence="1">
        <name>FAD</name>
        <dbReference type="ChEBI" id="CHEBI:57692"/>
    </cofactor>
</comment>
<dbReference type="Proteomes" id="UP000289340">
    <property type="component" value="Chromosome 6"/>
</dbReference>
<dbReference type="Pfam" id="PF01565">
    <property type="entry name" value="FAD_binding_4"/>
    <property type="match status" value="1"/>
</dbReference>
<protein>
    <submittedName>
        <fullName evidence="4">Berberine bridge enzyme-like 15</fullName>
    </submittedName>
</protein>
<organism evidence="4 5">
    <name type="scientific">Glycine soja</name>
    <name type="common">Wild soybean</name>
    <dbReference type="NCBI Taxonomy" id="3848"/>
    <lineage>
        <taxon>Eukaryota</taxon>
        <taxon>Viridiplantae</taxon>
        <taxon>Streptophyta</taxon>
        <taxon>Embryophyta</taxon>
        <taxon>Tracheophyta</taxon>
        <taxon>Spermatophyta</taxon>
        <taxon>Magnoliopsida</taxon>
        <taxon>eudicotyledons</taxon>
        <taxon>Gunneridae</taxon>
        <taxon>Pentapetalae</taxon>
        <taxon>rosids</taxon>
        <taxon>fabids</taxon>
        <taxon>Fabales</taxon>
        <taxon>Fabaceae</taxon>
        <taxon>Papilionoideae</taxon>
        <taxon>50 kb inversion clade</taxon>
        <taxon>NPAAA clade</taxon>
        <taxon>indigoferoid/millettioid clade</taxon>
        <taxon>Phaseoleae</taxon>
        <taxon>Glycine</taxon>
        <taxon>Glycine subgen. Soja</taxon>
    </lineage>
</organism>
<feature type="signal peptide" evidence="2">
    <location>
        <begin position="1"/>
        <end position="23"/>
    </location>
</feature>
<dbReference type="PANTHER" id="PTHR32448">
    <property type="entry name" value="OS08G0158400 PROTEIN"/>
    <property type="match status" value="1"/>
</dbReference>
<name>A0A445KDX1_GLYSO</name>
<dbReference type="Gene3D" id="3.30.43.10">
    <property type="entry name" value="Uridine Diphospho-n-acetylenolpyruvylglucosamine Reductase, domain 2"/>
    <property type="match status" value="2"/>
</dbReference>
<dbReference type="InterPro" id="IPR006094">
    <property type="entry name" value="Oxid_FAD_bind_N"/>
</dbReference>
<evidence type="ECO:0000313" key="5">
    <source>
        <dbReference type="Proteomes" id="UP000289340"/>
    </source>
</evidence>
<comment type="caution">
    <text evidence="4">The sequence shown here is derived from an EMBL/GenBank/DDBJ whole genome shotgun (WGS) entry which is preliminary data.</text>
</comment>
<sequence>MVSPSSNLATLILLLSVSMAASASFEENFVQCLSFYSDKAASFYASIYTPQNASFNKILESSTQNLSGGHDYEGLSYVSEVETHFIIVDLSKLRAVNVDIEDNTAWIQVGATIGEVYYKIYEKSLVHGFPAGLCTILGVGGHITGGAYGSMMRKYGLGADNVLDARIVDANGQILDREAVGEDLFWAIRGGGGASFGILLWWK</sequence>
<dbReference type="SUPFAM" id="SSF56176">
    <property type="entry name" value="FAD-binding/transporter-associated domain-like"/>
    <property type="match status" value="1"/>
</dbReference>
<dbReference type="InterPro" id="IPR036318">
    <property type="entry name" value="FAD-bd_PCMH-like_sf"/>
</dbReference>
<dbReference type="InterPro" id="IPR016167">
    <property type="entry name" value="FAD-bd_PCMH_sub1"/>
</dbReference>
<dbReference type="AlphaFoldDB" id="A0A445KDX1"/>
<dbReference type="InterPro" id="IPR016166">
    <property type="entry name" value="FAD-bd_PCMH"/>
</dbReference>
<dbReference type="GO" id="GO:0071949">
    <property type="term" value="F:FAD binding"/>
    <property type="evidence" value="ECO:0007669"/>
    <property type="project" value="InterPro"/>
</dbReference>
<keyword evidence="5" id="KW-1185">Reference proteome</keyword>
<dbReference type="Gene3D" id="3.30.465.10">
    <property type="match status" value="1"/>
</dbReference>
<dbReference type="EMBL" id="QZWG01000006">
    <property type="protein sequence ID" value="RZC09027.1"/>
    <property type="molecule type" value="Genomic_DNA"/>
</dbReference>
<keyword evidence="2" id="KW-0732">Signal</keyword>
<gene>
    <name evidence="4" type="ORF">D0Y65_015658</name>
</gene>